<feature type="active site" evidence="23">
    <location>
        <position position="188"/>
    </location>
</feature>
<evidence type="ECO:0000313" key="28">
    <source>
        <dbReference type="EMBL" id="AIS53408.1"/>
    </source>
</evidence>
<feature type="binding site" evidence="24">
    <location>
        <begin position="180"/>
        <end position="182"/>
    </location>
    <ligand>
        <name>ATP</name>
        <dbReference type="ChEBI" id="CHEBI:30616"/>
    </ligand>
</feature>
<dbReference type="InterPro" id="IPR005905">
    <property type="entry name" value="D_ala_D_ala"/>
</dbReference>
<evidence type="ECO:0000256" key="11">
    <source>
        <dbReference type="ARBA" id="ARBA00022840"/>
    </source>
</evidence>
<comment type="pathway">
    <text evidence="4 22">Cell wall biogenesis; peptidoglycan biosynthesis.</text>
</comment>
<feature type="active site" evidence="23">
    <location>
        <position position="324"/>
    </location>
</feature>
<dbReference type="PANTHER" id="PTHR23132">
    <property type="entry name" value="D-ALANINE--D-ALANINE LIGASE"/>
    <property type="match status" value="1"/>
</dbReference>
<organism evidence="28 29">
    <name type="scientific">Thermoanaerobacter kivui</name>
    <name type="common">Acetogenium kivui</name>
    <dbReference type="NCBI Taxonomy" id="2325"/>
    <lineage>
        <taxon>Bacteria</taxon>
        <taxon>Bacillati</taxon>
        <taxon>Bacillota</taxon>
        <taxon>Clostridia</taxon>
        <taxon>Thermoanaerobacterales</taxon>
        <taxon>Thermoanaerobacteraceae</taxon>
        <taxon>Thermoanaerobacter</taxon>
    </lineage>
</organism>
<evidence type="ECO:0000259" key="27">
    <source>
        <dbReference type="PROSITE" id="PS50975"/>
    </source>
</evidence>
<protein>
    <recommendedName>
        <fullName evidence="19 22">D-alanine--D-alanine ligase</fullName>
        <ecNumber evidence="6 22">6.3.2.4</ecNumber>
    </recommendedName>
    <alternativeName>
        <fullName evidence="21 22">D-Ala-D-Ala ligase</fullName>
    </alternativeName>
    <alternativeName>
        <fullName evidence="20 22">D-alanylalanine synthetase</fullName>
    </alternativeName>
</protein>
<dbReference type="eggNOG" id="COG1181">
    <property type="taxonomic scope" value="Bacteria"/>
</dbReference>
<evidence type="ECO:0000256" key="14">
    <source>
        <dbReference type="ARBA" id="ARBA00022984"/>
    </source>
</evidence>
<dbReference type="GO" id="GO:0008716">
    <property type="term" value="F:D-alanine-D-alanine ligase activity"/>
    <property type="evidence" value="ECO:0007669"/>
    <property type="project" value="UniProtKB-UniRule"/>
</dbReference>
<dbReference type="PROSITE" id="PS00844">
    <property type="entry name" value="DALA_DALA_LIGASE_2"/>
    <property type="match status" value="1"/>
</dbReference>
<keyword evidence="13 22" id="KW-0133">Cell shape</keyword>
<dbReference type="Gene3D" id="3.40.50.20">
    <property type="match status" value="1"/>
</dbReference>
<feature type="binding site" evidence="24">
    <location>
        <position position="137"/>
    </location>
    <ligand>
        <name>ATP</name>
        <dbReference type="ChEBI" id="CHEBI:30616"/>
    </ligand>
</feature>
<dbReference type="GO" id="GO:0071555">
    <property type="term" value="P:cell wall organization"/>
    <property type="evidence" value="ECO:0007669"/>
    <property type="project" value="UniProtKB-KW"/>
</dbReference>
<feature type="binding site" evidence="25">
    <location>
        <position position="315"/>
    </location>
    <ligand>
        <name>Mg(2+)</name>
        <dbReference type="ChEBI" id="CHEBI:18420"/>
        <label>2</label>
    </ligand>
</feature>
<comment type="cofactor">
    <cofactor evidence="1">
        <name>Mn(2+)</name>
        <dbReference type="ChEBI" id="CHEBI:29035"/>
    </cofactor>
</comment>
<feature type="binding site" evidence="24">
    <location>
        <begin position="218"/>
        <end position="225"/>
    </location>
    <ligand>
        <name>ATP</name>
        <dbReference type="ChEBI" id="CHEBI:30616"/>
    </ligand>
</feature>
<evidence type="ECO:0000256" key="19">
    <source>
        <dbReference type="ARBA" id="ARBA00068427"/>
    </source>
</evidence>
<feature type="binding site" evidence="24">
    <location>
        <begin position="188"/>
        <end position="189"/>
    </location>
    <ligand>
        <name>ATP</name>
        <dbReference type="ChEBI" id="CHEBI:30616"/>
    </ligand>
</feature>
<reference evidence="29" key="1">
    <citation type="journal article" date="2015" name="Genome Announc.">
        <title>Whole-Genome Sequences of 80 Environmental and Clinical Isolates of Burkholderia pseudomallei.</title>
        <authorList>
            <person name="Johnson S.L."/>
            <person name="Baker A.L."/>
            <person name="Chain P.S."/>
            <person name="Currie B.J."/>
            <person name="Daligault H.E."/>
            <person name="Davenport K.W."/>
            <person name="Davis C.B."/>
            <person name="Inglis T.J."/>
            <person name="Kaestli M."/>
            <person name="Koren S."/>
            <person name="Mayo M."/>
            <person name="Merritt A.J."/>
            <person name="Price E.P."/>
            <person name="Sarovich D.S."/>
            <person name="Warner J."/>
            <person name="Rosovitz M.J."/>
        </authorList>
    </citation>
    <scope>NUCLEOTIDE SEQUENCE [LARGE SCALE GENOMIC DNA]</scope>
    <source>
        <strain evidence="29">DSM 2030</strain>
    </source>
</reference>
<feature type="binding site" evidence="25">
    <location>
        <position position="313"/>
    </location>
    <ligand>
        <name>Mg(2+)</name>
        <dbReference type="ChEBI" id="CHEBI:18420"/>
        <label>2</label>
    </ligand>
</feature>
<feature type="domain" description="ATP-grasp" evidence="27">
    <location>
        <begin position="141"/>
        <end position="346"/>
    </location>
</feature>
<evidence type="ECO:0000256" key="2">
    <source>
        <dbReference type="ARBA" id="ARBA00003921"/>
    </source>
</evidence>
<dbReference type="NCBIfam" id="NF002378">
    <property type="entry name" value="PRK01372.1"/>
    <property type="match status" value="1"/>
</dbReference>
<gene>
    <name evidence="22 28" type="primary">ddl</name>
    <name evidence="28" type="ORF">TKV_c22800</name>
</gene>
<dbReference type="Pfam" id="PF01820">
    <property type="entry name" value="Dala_Dala_lig_N"/>
    <property type="match status" value="1"/>
</dbReference>
<proteinExistence type="inferred from homology"/>
<feature type="binding site" evidence="25">
    <location>
        <position position="299"/>
    </location>
    <ligand>
        <name>Mg(2+)</name>
        <dbReference type="ChEBI" id="CHEBI:18420"/>
        <label>1</label>
    </ligand>
</feature>
<dbReference type="Gene3D" id="3.30.470.20">
    <property type="entry name" value="ATP-grasp fold, B domain"/>
    <property type="match status" value="1"/>
</dbReference>
<dbReference type="NCBIfam" id="TIGR01205">
    <property type="entry name" value="D_ala_D_alaTIGR"/>
    <property type="match status" value="1"/>
</dbReference>
<keyword evidence="11 26" id="KW-0067">ATP-binding</keyword>
<dbReference type="EMBL" id="CP009170">
    <property type="protein sequence ID" value="AIS53408.1"/>
    <property type="molecule type" value="Genomic_DNA"/>
</dbReference>
<dbReference type="KEGG" id="tki:TKV_c22800"/>
<evidence type="ECO:0000256" key="12">
    <source>
        <dbReference type="ARBA" id="ARBA00022842"/>
    </source>
</evidence>
<evidence type="ECO:0000256" key="20">
    <source>
        <dbReference type="ARBA" id="ARBA00076288"/>
    </source>
</evidence>
<keyword evidence="9 25" id="KW-0479">Metal-binding</keyword>
<dbReference type="SUPFAM" id="SSF56059">
    <property type="entry name" value="Glutathione synthetase ATP-binding domain-like"/>
    <property type="match status" value="1"/>
</dbReference>
<keyword evidence="12 25" id="KW-0460">Magnesium</keyword>
<keyword evidence="29" id="KW-1185">Reference proteome</keyword>
<evidence type="ECO:0000256" key="24">
    <source>
        <dbReference type="PIRSR" id="PIRSR039102-2"/>
    </source>
</evidence>
<keyword evidence="10 24" id="KW-0547">Nucleotide-binding</keyword>
<feature type="active site" evidence="23">
    <location>
        <position position="16"/>
    </location>
</feature>
<dbReference type="EC" id="6.3.2.4" evidence="6 22"/>
<evidence type="ECO:0000256" key="3">
    <source>
        <dbReference type="ARBA" id="ARBA00004496"/>
    </source>
</evidence>
<sequence length="359" mass="40227">MGKVRVAVLFGGQSGEHEVSLMSAKSIINNLDKDKYEIYMVGITKKGEWYLYKGDVEKVETGEWEKEGIPAIMGASTKYRGIITFEDRKNDFYPIDVVFPVLHGPNGEDGTIQGLLELLEMPYVGANVLSSALCMDKVFTKRIFKEAGLPTPDFVVVYRNEIEDLEAIKKKIEHLGYPCFVKPANLGSSVGITKVHNEEELTGALKLAAKYDRKLLIERGIDAREIECSVLGNENPQASIAGEIVPSNEFYDYNAKYFDGGKSLLLIPAPLPDKKMEEVRQLAIKAYKALDLRGMARVDFLMDRNTGILYLNEVNTIPGFTKISMYPKLWEASGKPYSVLLDDLINLALQAYNEKCSEW</sequence>
<dbReference type="OrthoDB" id="9813261at2"/>
<evidence type="ECO:0000256" key="13">
    <source>
        <dbReference type="ARBA" id="ARBA00022960"/>
    </source>
</evidence>
<comment type="pathway">
    <text evidence="18">Glycan biosynthesis.</text>
</comment>
<evidence type="ECO:0000256" key="18">
    <source>
        <dbReference type="ARBA" id="ARBA00060592"/>
    </source>
</evidence>
<dbReference type="GO" id="GO:0008360">
    <property type="term" value="P:regulation of cell shape"/>
    <property type="evidence" value="ECO:0007669"/>
    <property type="project" value="UniProtKB-KW"/>
</dbReference>
<comment type="cofactor">
    <cofactor evidence="25">
        <name>Mg(2+)</name>
        <dbReference type="ChEBI" id="CHEBI:18420"/>
    </cofactor>
    <cofactor evidence="25">
        <name>Mn(2+)</name>
        <dbReference type="ChEBI" id="CHEBI:29035"/>
    </cofactor>
    <text evidence="25">Binds 2 magnesium or manganese ions per subunit.</text>
</comment>
<evidence type="ECO:0000256" key="22">
    <source>
        <dbReference type="HAMAP-Rule" id="MF_00047"/>
    </source>
</evidence>
<dbReference type="UniPathway" id="UPA00219"/>
<evidence type="ECO:0000256" key="26">
    <source>
        <dbReference type="PROSITE-ProRule" id="PRU00409"/>
    </source>
</evidence>
<name>A0A097AUC6_THEKI</name>
<dbReference type="RefSeq" id="WP_049685983.1">
    <property type="nucleotide sequence ID" value="NZ_CP009170.1"/>
</dbReference>
<dbReference type="HOGENOM" id="CLU_039268_0_0_9"/>
<dbReference type="Proteomes" id="UP000029669">
    <property type="component" value="Chromosome"/>
</dbReference>
<dbReference type="Pfam" id="PF07478">
    <property type="entry name" value="Dala_Dala_lig_C"/>
    <property type="match status" value="1"/>
</dbReference>
<dbReference type="InterPro" id="IPR013815">
    <property type="entry name" value="ATP_grasp_subdomain_1"/>
</dbReference>
<evidence type="ECO:0000256" key="9">
    <source>
        <dbReference type="ARBA" id="ARBA00022723"/>
    </source>
</evidence>
<accession>A0A097AUC6</accession>
<dbReference type="HAMAP" id="MF_00047">
    <property type="entry name" value="Dala_Dala_lig"/>
    <property type="match status" value="1"/>
</dbReference>
<dbReference type="GO" id="GO:0005829">
    <property type="term" value="C:cytosol"/>
    <property type="evidence" value="ECO:0007669"/>
    <property type="project" value="TreeGrafter"/>
</dbReference>
<keyword evidence="8 22" id="KW-0436">Ligase</keyword>
<keyword evidence="14 22" id="KW-0573">Peptidoglycan synthesis</keyword>
<keyword evidence="15 25" id="KW-0464">Manganese</keyword>
<evidence type="ECO:0000256" key="10">
    <source>
        <dbReference type="ARBA" id="ARBA00022741"/>
    </source>
</evidence>
<dbReference type="STRING" id="2325.TKV_c22800"/>
<evidence type="ECO:0000256" key="17">
    <source>
        <dbReference type="ARBA" id="ARBA00047614"/>
    </source>
</evidence>
<feature type="binding site" evidence="25">
    <location>
        <position position="313"/>
    </location>
    <ligand>
        <name>Mg(2+)</name>
        <dbReference type="ChEBI" id="CHEBI:18420"/>
        <label>1</label>
    </ligand>
</feature>
<evidence type="ECO:0000256" key="16">
    <source>
        <dbReference type="ARBA" id="ARBA00023316"/>
    </source>
</evidence>
<feature type="binding site" evidence="24">
    <location>
        <begin position="312"/>
        <end position="313"/>
    </location>
    <ligand>
        <name>ATP</name>
        <dbReference type="ChEBI" id="CHEBI:30616"/>
    </ligand>
</feature>
<dbReference type="InterPro" id="IPR011761">
    <property type="entry name" value="ATP-grasp"/>
</dbReference>
<evidence type="ECO:0000256" key="6">
    <source>
        <dbReference type="ARBA" id="ARBA00012216"/>
    </source>
</evidence>
<dbReference type="AlphaFoldDB" id="A0A097AUC6"/>
<evidence type="ECO:0000256" key="25">
    <source>
        <dbReference type="PIRSR" id="PIRSR039102-3"/>
    </source>
</evidence>
<comment type="subcellular location">
    <subcellularLocation>
        <location evidence="3 22">Cytoplasm</location>
    </subcellularLocation>
</comment>
<dbReference type="InterPro" id="IPR011127">
    <property type="entry name" value="Dala_Dala_lig_N"/>
</dbReference>
<evidence type="ECO:0000256" key="23">
    <source>
        <dbReference type="PIRSR" id="PIRSR039102-1"/>
    </source>
</evidence>
<dbReference type="GO" id="GO:0009252">
    <property type="term" value="P:peptidoglycan biosynthetic process"/>
    <property type="evidence" value="ECO:0007669"/>
    <property type="project" value="UniProtKB-UniRule"/>
</dbReference>
<keyword evidence="16 22" id="KW-0961">Cell wall biogenesis/degradation</keyword>
<evidence type="ECO:0000256" key="1">
    <source>
        <dbReference type="ARBA" id="ARBA00001936"/>
    </source>
</evidence>
<comment type="function">
    <text evidence="2 22">Cell wall formation.</text>
</comment>
<dbReference type="InterPro" id="IPR016185">
    <property type="entry name" value="PreATP-grasp_dom_sf"/>
</dbReference>
<dbReference type="GO" id="GO:0005524">
    <property type="term" value="F:ATP binding"/>
    <property type="evidence" value="ECO:0007669"/>
    <property type="project" value="UniProtKB-UniRule"/>
</dbReference>
<dbReference type="PANTHER" id="PTHR23132:SF25">
    <property type="entry name" value="D-ALANINE--D-ALANINE LIGASE A"/>
    <property type="match status" value="1"/>
</dbReference>
<dbReference type="PROSITE" id="PS00843">
    <property type="entry name" value="DALA_DALA_LIGASE_1"/>
    <property type="match status" value="1"/>
</dbReference>
<evidence type="ECO:0000256" key="4">
    <source>
        <dbReference type="ARBA" id="ARBA00004752"/>
    </source>
</evidence>
<evidence type="ECO:0000256" key="5">
    <source>
        <dbReference type="ARBA" id="ARBA00010871"/>
    </source>
</evidence>
<dbReference type="InterPro" id="IPR000291">
    <property type="entry name" value="D-Ala_lig_Van_CS"/>
</dbReference>
<comment type="catalytic activity">
    <reaction evidence="17 22">
        <text>2 D-alanine + ATP = D-alanyl-D-alanine + ADP + phosphate + H(+)</text>
        <dbReference type="Rhea" id="RHEA:11224"/>
        <dbReference type="ChEBI" id="CHEBI:15378"/>
        <dbReference type="ChEBI" id="CHEBI:30616"/>
        <dbReference type="ChEBI" id="CHEBI:43474"/>
        <dbReference type="ChEBI" id="CHEBI:57416"/>
        <dbReference type="ChEBI" id="CHEBI:57822"/>
        <dbReference type="ChEBI" id="CHEBI:456216"/>
        <dbReference type="EC" id="6.3.2.4"/>
    </reaction>
</comment>
<evidence type="ECO:0000256" key="21">
    <source>
        <dbReference type="ARBA" id="ARBA00077154"/>
    </source>
</evidence>
<dbReference type="SUPFAM" id="SSF52440">
    <property type="entry name" value="PreATP-grasp domain"/>
    <property type="match status" value="1"/>
</dbReference>
<dbReference type="InterPro" id="IPR011095">
    <property type="entry name" value="Dala_Dala_lig_C"/>
</dbReference>
<evidence type="ECO:0000256" key="7">
    <source>
        <dbReference type="ARBA" id="ARBA00022490"/>
    </source>
</evidence>
<dbReference type="FunFam" id="3.30.470.20:FF:000008">
    <property type="entry name" value="D-alanine--D-alanine ligase"/>
    <property type="match status" value="1"/>
</dbReference>
<dbReference type="PIRSF" id="PIRSF039102">
    <property type="entry name" value="Ddl/VanB"/>
    <property type="match status" value="1"/>
</dbReference>
<evidence type="ECO:0000256" key="8">
    <source>
        <dbReference type="ARBA" id="ARBA00022598"/>
    </source>
</evidence>
<comment type="similarity">
    <text evidence="5 22">Belongs to the D-alanine--D-alanine ligase family.</text>
</comment>
<keyword evidence="7 22" id="KW-0963">Cytoplasm</keyword>
<dbReference type="GO" id="GO:0046872">
    <property type="term" value="F:metal ion binding"/>
    <property type="evidence" value="ECO:0007669"/>
    <property type="project" value="UniProtKB-KW"/>
</dbReference>
<evidence type="ECO:0000313" key="29">
    <source>
        <dbReference type="Proteomes" id="UP000029669"/>
    </source>
</evidence>
<dbReference type="NCBIfam" id="NF002528">
    <property type="entry name" value="PRK01966.1-4"/>
    <property type="match status" value="1"/>
</dbReference>
<dbReference type="PROSITE" id="PS50975">
    <property type="entry name" value="ATP_GRASP"/>
    <property type="match status" value="1"/>
</dbReference>
<dbReference type="FunFam" id="3.30.1490.20:FF:000007">
    <property type="entry name" value="D-alanine--D-alanine ligase"/>
    <property type="match status" value="1"/>
</dbReference>
<evidence type="ECO:0000256" key="15">
    <source>
        <dbReference type="ARBA" id="ARBA00023211"/>
    </source>
</evidence>
<dbReference type="Gene3D" id="3.30.1490.20">
    <property type="entry name" value="ATP-grasp fold, A domain"/>
    <property type="match status" value="1"/>
</dbReference>